<accession>A0A388M938</accession>
<protein>
    <submittedName>
        <fullName evidence="2">Uncharacterized protein</fullName>
    </submittedName>
</protein>
<dbReference type="AlphaFoldDB" id="A0A388M938"/>
<keyword evidence="3" id="KW-1185">Reference proteome</keyword>
<reference evidence="2 3" key="1">
    <citation type="journal article" date="2018" name="Cell">
        <title>The Chara Genome: Secondary Complexity and Implications for Plant Terrestrialization.</title>
        <authorList>
            <person name="Nishiyama T."/>
            <person name="Sakayama H."/>
            <person name="Vries J.D."/>
            <person name="Buschmann H."/>
            <person name="Saint-Marcoux D."/>
            <person name="Ullrich K.K."/>
            <person name="Haas F.B."/>
            <person name="Vanderstraeten L."/>
            <person name="Becker D."/>
            <person name="Lang D."/>
            <person name="Vosolsobe S."/>
            <person name="Rombauts S."/>
            <person name="Wilhelmsson P.K.I."/>
            <person name="Janitza P."/>
            <person name="Kern R."/>
            <person name="Heyl A."/>
            <person name="Rumpler F."/>
            <person name="Villalobos L.I.A.C."/>
            <person name="Clay J.M."/>
            <person name="Skokan R."/>
            <person name="Toyoda A."/>
            <person name="Suzuki Y."/>
            <person name="Kagoshima H."/>
            <person name="Schijlen E."/>
            <person name="Tajeshwar N."/>
            <person name="Catarino B."/>
            <person name="Hetherington A.J."/>
            <person name="Saltykova A."/>
            <person name="Bonnot C."/>
            <person name="Breuninger H."/>
            <person name="Symeonidi A."/>
            <person name="Radhakrishnan G.V."/>
            <person name="Van Nieuwerburgh F."/>
            <person name="Deforce D."/>
            <person name="Chang C."/>
            <person name="Karol K.G."/>
            <person name="Hedrich R."/>
            <person name="Ulvskov P."/>
            <person name="Glockner G."/>
            <person name="Delwiche C.F."/>
            <person name="Petrasek J."/>
            <person name="Van de Peer Y."/>
            <person name="Friml J."/>
            <person name="Beilby M."/>
            <person name="Dolan L."/>
            <person name="Kohara Y."/>
            <person name="Sugano S."/>
            <person name="Fujiyama A."/>
            <person name="Delaux P.-M."/>
            <person name="Quint M."/>
            <person name="TheiBen G."/>
            <person name="Hagemann M."/>
            <person name="Harholt J."/>
            <person name="Dunand C."/>
            <person name="Zachgo S."/>
            <person name="Langdale J."/>
            <person name="Maumus F."/>
            <person name="Straeten D.V.D."/>
            <person name="Gould S.B."/>
            <person name="Rensing S.A."/>
        </authorList>
    </citation>
    <scope>NUCLEOTIDE SEQUENCE [LARGE SCALE GENOMIC DNA]</scope>
    <source>
        <strain evidence="2 3">S276</strain>
    </source>
</reference>
<sequence>MSGVARTSSMPQIMPATGDAVLEESSRAEGLEMPCGSRREKTVTEVTQVSARLVRVRTGAAHVTVVEDDPETEPAREEAPQEGDEYRDDEEREEEESDNGDDDGYHNDDDEPSPPPRHGSRRQRGSRRGHDDVDDPSPLGQRETRSRRRQGSSVATAPGRGSVSSTRSTSGAR</sequence>
<feature type="compositionally biased region" description="Acidic residues" evidence="1">
    <location>
        <begin position="80"/>
        <end position="112"/>
    </location>
</feature>
<feature type="region of interest" description="Disordered" evidence="1">
    <location>
        <begin position="1"/>
        <end position="173"/>
    </location>
</feature>
<proteinExistence type="predicted"/>
<evidence type="ECO:0000313" key="3">
    <source>
        <dbReference type="Proteomes" id="UP000265515"/>
    </source>
</evidence>
<dbReference type="Gramene" id="GBG91107">
    <property type="protein sequence ID" value="GBG91107"/>
    <property type="gene ID" value="CBR_g51911"/>
</dbReference>
<dbReference type="Proteomes" id="UP000265515">
    <property type="component" value="Unassembled WGS sequence"/>
</dbReference>
<organism evidence="2 3">
    <name type="scientific">Chara braunii</name>
    <name type="common">Braun's stonewort</name>
    <dbReference type="NCBI Taxonomy" id="69332"/>
    <lineage>
        <taxon>Eukaryota</taxon>
        <taxon>Viridiplantae</taxon>
        <taxon>Streptophyta</taxon>
        <taxon>Charophyceae</taxon>
        <taxon>Charales</taxon>
        <taxon>Characeae</taxon>
        <taxon>Chara</taxon>
    </lineage>
</organism>
<evidence type="ECO:0000313" key="2">
    <source>
        <dbReference type="EMBL" id="GBG91107.1"/>
    </source>
</evidence>
<comment type="caution">
    <text evidence="2">The sequence shown here is derived from an EMBL/GenBank/DDBJ whole genome shotgun (WGS) entry which is preliminary data.</text>
</comment>
<dbReference type="EMBL" id="BFEA01000872">
    <property type="protein sequence ID" value="GBG91107.1"/>
    <property type="molecule type" value="Genomic_DNA"/>
</dbReference>
<feature type="compositionally biased region" description="Polar residues" evidence="1">
    <location>
        <begin position="1"/>
        <end position="11"/>
    </location>
</feature>
<gene>
    <name evidence="2" type="ORF">CBR_g51911</name>
</gene>
<evidence type="ECO:0000256" key="1">
    <source>
        <dbReference type="SAM" id="MobiDB-lite"/>
    </source>
</evidence>
<feature type="compositionally biased region" description="Low complexity" evidence="1">
    <location>
        <begin position="159"/>
        <end position="173"/>
    </location>
</feature>
<name>A0A388M938_CHABU</name>
<feature type="compositionally biased region" description="Basic residues" evidence="1">
    <location>
        <begin position="118"/>
        <end position="127"/>
    </location>
</feature>